<proteinExistence type="predicted"/>
<evidence type="ECO:0000313" key="1">
    <source>
        <dbReference type="EMBL" id="KAK3060878.1"/>
    </source>
</evidence>
<reference evidence="1" key="1">
    <citation type="submission" date="2024-09" db="EMBL/GenBank/DDBJ databases">
        <title>Black Yeasts Isolated from many extreme environments.</title>
        <authorList>
            <person name="Coleine C."/>
            <person name="Stajich J.E."/>
            <person name="Selbmann L."/>
        </authorList>
    </citation>
    <scope>NUCLEOTIDE SEQUENCE</scope>
    <source>
        <strain evidence="1">CCFEE 5737</strain>
    </source>
</reference>
<name>A0ACC3D2N1_9PEZI</name>
<protein>
    <submittedName>
        <fullName evidence="1">Uncharacterized protein</fullName>
    </submittedName>
</protein>
<comment type="caution">
    <text evidence="1">The sequence shown here is derived from an EMBL/GenBank/DDBJ whole genome shotgun (WGS) entry which is preliminary data.</text>
</comment>
<sequence length="155" mass="16899">TSTRNKSTTHGSPDPSESSIITQPRQGDTPASDSRANTTQTSASLDRDPATNRGAQSLNDMQNTLETLFNTLHSLEVVDAAMAAKFVAAFERPRYLRACMQVQVDSRVTAQDLQANADVEVQMAYSRIEALEMRLQDATSATANLQNHSNALQDE</sequence>
<feature type="non-terminal residue" evidence="1">
    <location>
        <position position="1"/>
    </location>
</feature>
<keyword evidence="2" id="KW-1185">Reference proteome</keyword>
<accession>A0ACC3D2N1</accession>
<gene>
    <name evidence="1" type="ORF">LTS18_007492</name>
</gene>
<evidence type="ECO:0000313" key="2">
    <source>
        <dbReference type="Proteomes" id="UP001186974"/>
    </source>
</evidence>
<dbReference type="Proteomes" id="UP001186974">
    <property type="component" value="Unassembled WGS sequence"/>
</dbReference>
<organism evidence="1 2">
    <name type="scientific">Coniosporium uncinatum</name>
    <dbReference type="NCBI Taxonomy" id="93489"/>
    <lineage>
        <taxon>Eukaryota</taxon>
        <taxon>Fungi</taxon>
        <taxon>Dikarya</taxon>
        <taxon>Ascomycota</taxon>
        <taxon>Pezizomycotina</taxon>
        <taxon>Dothideomycetes</taxon>
        <taxon>Dothideomycetes incertae sedis</taxon>
        <taxon>Coniosporium</taxon>
    </lineage>
</organism>
<dbReference type="EMBL" id="JAWDJW010008223">
    <property type="protein sequence ID" value="KAK3060878.1"/>
    <property type="molecule type" value="Genomic_DNA"/>
</dbReference>